<evidence type="ECO:0000256" key="5">
    <source>
        <dbReference type="SAM" id="MobiDB-lite"/>
    </source>
</evidence>
<organism evidence="7 8">
    <name type="scientific">Thalassiosira oceanica</name>
    <name type="common">Marine diatom</name>
    <dbReference type="NCBI Taxonomy" id="159749"/>
    <lineage>
        <taxon>Eukaryota</taxon>
        <taxon>Sar</taxon>
        <taxon>Stramenopiles</taxon>
        <taxon>Ochrophyta</taxon>
        <taxon>Bacillariophyta</taxon>
        <taxon>Coscinodiscophyceae</taxon>
        <taxon>Thalassiosirophycidae</taxon>
        <taxon>Thalassiosirales</taxon>
        <taxon>Thalassiosiraceae</taxon>
        <taxon>Thalassiosira</taxon>
    </lineage>
</organism>
<gene>
    <name evidence="7" type="ORF">THAOC_34430</name>
</gene>
<comment type="caution">
    <text evidence="7">The sequence shown here is derived from an EMBL/GenBank/DDBJ whole genome shotgun (WGS) entry which is preliminary data.</text>
</comment>
<feature type="compositionally biased region" description="Basic and acidic residues" evidence="5">
    <location>
        <begin position="277"/>
        <end position="294"/>
    </location>
</feature>
<keyword evidence="8" id="KW-1185">Reference proteome</keyword>
<proteinExistence type="predicted"/>
<reference evidence="7 8" key="1">
    <citation type="journal article" date="2012" name="Genome Biol.">
        <title>Genome and low-iron response of an oceanic diatom adapted to chronic iron limitation.</title>
        <authorList>
            <person name="Lommer M."/>
            <person name="Specht M."/>
            <person name="Roy A.S."/>
            <person name="Kraemer L."/>
            <person name="Andreson R."/>
            <person name="Gutowska M.A."/>
            <person name="Wolf J."/>
            <person name="Bergner S.V."/>
            <person name="Schilhabel M.B."/>
            <person name="Klostermeier U.C."/>
            <person name="Beiko R.G."/>
            <person name="Rosenstiel P."/>
            <person name="Hippler M."/>
            <person name="Laroche J."/>
        </authorList>
    </citation>
    <scope>NUCLEOTIDE SEQUENCE [LARGE SCALE GENOMIC DNA]</scope>
    <source>
        <strain evidence="7 8">CCMP1005</strain>
    </source>
</reference>
<evidence type="ECO:0000256" key="4">
    <source>
        <dbReference type="SAM" id="Coils"/>
    </source>
</evidence>
<dbReference type="EMBL" id="AGNL01047485">
    <property type="protein sequence ID" value="EJK46883.1"/>
    <property type="molecule type" value="Genomic_DNA"/>
</dbReference>
<evidence type="ECO:0000256" key="2">
    <source>
        <dbReference type="ARBA" id="ARBA00023034"/>
    </source>
</evidence>
<dbReference type="PANTHER" id="PTHR18921">
    <property type="entry name" value="MYOSIN HEAVY CHAIN - RELATED"/>
    <property type="match status" value="1"/>
</dbReference>
<feature type="compositionally biased region" description="Basic and acidic residues" evidence="5">
    <location>
        <begin position="503"/>
        <end position="525"/>
    </location>
</feature>
<protein>
    <recommendedName>
        <fullName evidence="6">GRIP domain-containing protein</fullName>
    </recommendedName>
</protein>
<sequence>MWGSLARNLTETVNISSAEAVLRRVGEAVAPIADDRSYDDSDYDDEYYDDDDEHSEVYELEGELSTNAGTSVSLVQTVSGGAETIERERLADEAGPEQKDCGEGISDELREESKRERERLAAAERAAAARRAELVRQEKERLQMERLMAEQRRREAEAETERKLAEQQEQQRLEQERIEAEKARKAEQLRLENERIERERVANERIAARQREEESKRERERLAAAERAAAREAELERQESERLQMERLMAEQRQREAEAEAERQLAKQERMLAEQAKQAELEIQHQSRESERLQRLAQDQNRQLQRLQAEADESQTMLISIEKERTQLQTSNEELRATCDQLQSDLHRAAETISGLRESVADQEEKERIRWEHEAKRVVEEESSILASAKCDMEKQLSQLRDSMGSQIKALEQELAEERKSSTDLQHELQERLEEATLRLSTCEIEAADVLHKKEAKALKQIQASEKAAEKSMVLLEQKDEEVGNLKQIIADLKETMRKNKIEEDEAGSHNHPEEEMDELHHENEELQSQLESLRKENASMKDRLASMSEDSEKLGGLKMELQMLEEERLRERSALESAQDKTSEDYAQVLNERDAANATVRNLEQQLVAARADLELAHTDRDRAVTANDNLTMALEAFQSERESEISLLTEQRIADEEAVKAAHQASLEAMKEANAAQMRDVQYAADKSVQNQLAEMDRMETDLLECRRESSNLRKALDEAIARLQTSQEDVIDRNLIKNVILDWHGKRGKEKRDVMILLGSILNFNEDEKDKALIGEGPGALHKVYDAVAAPLPPAKLNVDKIEGETVRDKWVSFLMAETGDDET</sequence>
<evidence type="ECO:0000313" key="7">
    <source>
        <dbReference type="EMBL" id="EJK46883.1"/>
    </source>
</evidence>
<dbReference type="Proteomes" id="UP000266841">
    <property type="component" value="Unassembled WGS sequence"/>
</dbReference>
<dbReference type="OrthoDB" id="71227at2759"/>
<dbReference type="PANTHER" id="PTHR18921:SF2">
    <property type="entry name" value="THYROID RECEPTOR-INTERACTING PROTEIN 11"/>
    <property type="match status" value="1"/>
</dbReference>
<keyword evidence="2" id="KW-0333">Golgi apparatus</keyword>
<dbReference type="GO" id="GO:0031267">
    <property type="term" value="F:small GTPase binding"/>
    <property type="evidence" value="ECO:0007669"/>
    <property type="project" value="TreeGrafter"/>
</dbReference>
<name>K0R2I8_THAOC</name>
<dbReference type="OMA" id="HRRNMSP"/>
<dbReference type="GO" id="GO:0006888">
    <property type="term" value="P:endoplasmic reticulum to Golgi vesicle-mediated transport"/>
    <property type="evidence" value="ECO:0007669"/>
    <property type="project" value="TreeGrafter"/>
</dbReference>
<dbReference type="eggNOG" id="KOG1836">
    <property type="taxonomic scope" value="Eukaryota"/>
</dbReference>
<comment type="subcellular location">
    <subcellularLocation>
        <location evidence="1">Golgi apparatus</location>
    </subcellularLocation>
</comment>
<feature type="region of interest" description="Disordered" evidence="5">
    <location>
        <begin position="503"/>
        <end position="529"/>
    </location>
</feature>
<evidence type="ECO:0000256" key="3">
    <source>
        <dbReference type="ARBA" id="ARBA00023054"/>
    </source>
</evidence>
<feature type="domain" description="GRIP" evidence="6">
    <location>
        <begin position="729"/>
        <end position="778"/>
    </location>
</feature>
<evidence type="ECO:0000313" key="8">
    <source>
        <dbReference type="Proteomes" id="UP000266841"/>
    </source>
</evidence>
<dbReference type="InterPro" id="IPR000237">
    <property type="entry name" value="GRIP_dom"/>
</dbReference>
<feature type="region of interest" description="Disordered" evidence="5">
    <location>
        <begin position="149"/>
        <end position="176"/>
    </location>
</feature>
<dbReference type="PROSITE" id="PS50913">
    <property type="entry name" value="GRIP"/>
    <property type="match status" value="1"/>
</dbReference>
<evidence type="ECO:0000256" key="1">
    <source>
        <dbReference type="ARBA" id="ARBA00004555"/>
    </source>
</evidence>
<evidence type="ECO:0000259" key="6">
    <source>
        <dbReference type="PROSITE" id="PS50913"/>
    </source>
</evidence>
<keyword evidence="3 4" id="KW-0175">Coiled coil</keyword>
<feature type="region of interest" description="Disordered" evidence="5">
    <location>
        <begin position="277"/>
        <end position="297"/>
    </location>
</feature>
<dbReference type="AlphaFoldDB" id="K0R2I8"/>
<feature type="region of interest" description="Disordered" evidence="5">
    <location>
        <begin position="88"/>
        <end position="113"/>
    </location>
</feature>
<feature type="coiled-coil region" evidence="4">
    <location>
        <begin position="691"/>
        <end position="732"/>
    </location>
</feature>
<dbReference type="GO" id="GO:0005794">
    <property type="term" value="C:Golgi apparatus"/>
    <property type="evidence" value="ECO:0007669"/>
    <property type="project" value="UniProtKB-SubCell"/>
</dbReference>
<dbReference type="GO" id="GO:0007030">
    <property type="term" value="P:Golgi organization"/>
    <property type="evidence" value="ECO:0007669"/>
    <property type="project" value="TreeGrafter"/>
</dbReference>
<accession>K0R2I8</accession>